<sequence>MTTDLEVVTRVASKKKEQAQALRILRPQVYLVCPRSCQSELTELSRKEIDQQERSNKKAKRVDEADASSLLLDSDDRLFPEEPRRKTSYRSMLTGNSTKSMMKDALPEDLEGFVSEDSDPEDEVDENPYCPTI</sequence>
<keyword evidence="3" id="KW-1185">Reference proteome</keyword>
<evidence type="ECO:0000256" key="1">
    <source>
        <dbReference type="SAM" id="MobiDB-lite"/>
    </source>
</evidence>
<dbReference type="EMBL" id="JAKUCV010000081">
    <property type="protein sequence ID" value="KAJ4851322.1"/>
    <property type="molecule type" value="Genomic_DNA"/>
</dbReference>
<proteinExistence type="predicted"/>
<feature type="compositionally biased region" description="Basic and acidic residues" evidence="1">
    <location>
        <begin position="74"/>
        <end position="85"/>
    </location>
</feature>
<dbReference type="Proteomes" id="UP001141552">
    <property type="component" value="Unassembled WGS sequence"/>
</dbReference>
<feature type="compositionally biased region" description="Polar residues" evidence="1">
    <location>
        <begin position="89"/>
        <end position="100"/>
    </location>
</feature>
<name>A0A9Q0GJY6_9ROSI</name>
<reference evidence="2" key="2">
    <citation type="journal article" date="2023" name="Plants (Basel)">
        <title>Annotation of the Turnera subulata (Passifloraceae) Draft Genome Reveals the S-Locus Evolved after the Divergence of Turneroideae from Passifloroideae in a Stepwise Manner.</title>
        <authorList>
            <person name="Henning P.M."/>
            <person name="Roalson E.H."/>
            <person name="Mir W."/>
            <person name="McCubbin A.G."/>
            <person name="Shore J.S."/>
        </authorList>
    </citation>
    <scope>NUCLEOTIDE SEQUENCE</scope>
    <source>
        <strain evidence="2">F60SS</strain>
    </source>
</reference>
<comment type="caution">
    <text evidence="2">The sequence shown here is derived from an EMBL/GenBank/DDBJ whole genome shotgun (WGS) entry which is preliminary data.</text>
</comment>
<protein>
    <submittedName>
        <fullName evidence="2">Uncharacterized protein</fullName>
    </submittedName>
</protein>
<evidence type="ECO:0000313" key="2">
    <source>
        <dbReference type="EMBL" id="KAJ4851322.1"/>
    </source>
</evidence>
<evidence type="ECO:0000313" key="3">
    <source>
        <dbReference type="Proteomes" id="UP001141552"/>
    </source>
</evidence>
<dbReference type="AlphaFoldDB" id="A0A9Q0GJY6"/>
<feature type="compositionally biased region" description="Basic and acidic residues" evidence="1">
    <location>
        <begin position="43"/>
        <end position="64"/>
    </location>
</feature>
<feature type="compositionally biased region" description="Acidic residues" evidence="1">
    <location>
        <begin position="107"/>
        <end position="126"/>
    </location>
</feature>
<reference evidence="2" key="1">
    <citation type="submission" date="2022-02" db="EMBL/GenBank/DDBJ databases">
        <authorList>
            <person name="Henning P.M."/>
            <person name="McCubbin A.G."/>
            <person name="Shore J.S."/>
        </authorList>
    </citation>
    <scope>NUCLEOTIDE SEQUENCE</scope>
    <source>
        <strain evidence="2">F60SS</strain>
        <tissue evidence="2">Leaves</tissue>
    </source>
</reference>
<organism evidence="2 3">
    <name type="scientific">Turnera subulata</name>
    <dbReference type="NCBI Taxonomy" id="218843"/>
    <lineage>
        <taxon>Eukaryota</taxon>
        <taxon>Viridiplantae</taxon>
        <taxon>Streptophyta</taxon>
        <taxon>Embryophyta</taxon>
        <taxon>Tracheophyta</taxon>
        <taxon>Spermatophyta</taxon>
        <taxon>Magnoliopsida</taxon>
        <taxon>eudicotyledons</taxon>
        <taxon>Gunneridae</taxon>
        <taxon>Pentapetalae</taxon>
        <taxon>rosids</taxon>
        <taxon>fabids</taxon>
        <taxon>Malpighiales</taxon>
        <taxon>Passifloraceae</taxon>
        <taxon>Turnera</taxon>
    </lineage>
</organism>
<feature type="region of interest" description="Disordered" evidence="1">
    <location>
        <begin position="43"/>
        <end position="133"/>
    </location>
</feature>
<gene>
    <name evidence="2" type="ORF">Tsubulata_029434</name>
</gene>
<accession>A0A9Q0GJY6</accession>